<dbReference type="InterPro" id="IPR002347">
    <property type="entry name" value="SDR_fam"/>
</dbReference>
<dbReference type="Proteomes" id="UP000177481">
    <property type="component" value="Unassembled WGS sequence"/>
</dbReference>
<organism evidence="2 3">
    <name type="scientific">Candidatus Berkelbacteria bacterium RIFCSPLOWO2_01_FULL_50_28</name>
    <dbReference type="NCBI Taxonomy" id="1797471"/>
    <lineage>
        <taxon>Bacteria</taxon>
        <taxon>Candidatus Berkelbacteria</taxon>
    </lineage>
</organism>
<protein>
    <submittedName>
        <fullName evidence="2">SDR family oxidoreductase</fullName>
    </submittedName>
</protein>
<evidence type="ECO:0000256" key="1">
    <source>
        <dbReference type="ARBA" id="ARBA00006484"/>
    </source>
</evidence>
<dbReference type="InterPro" id="IPR036291">
    <property type="entry name" value="NAD(P)-bd_dom_sf"/>
</dbReference>
<dbReference type="PRINTS" id="PR00080">
    <property type="entry name" value="SDRFAMILY"/>
</dbReference>
<comment type="similarity">
    <text evidence="1">Belongs to the short-chain dehydrogenases/reductases (SDR) family.</text>
</comment>
<sequence length="269" mass="28570">MENIPLAQLMSLKGKVAIVTGGAMGIGRGIVERLAEAGAKVLIADLDLEAAKKSASELHQKGWTVLSIKTDVGSEVDVKKMVEVCQEALGGIDILVNNAGIYPPEPVAKMSGEDFEKVMHVNLRSVFLTTKYVSEVMRQQGRGGKIINITSVDAIHPSMVGLAHYDASKHGVWGFTKNSALELAPDNIWVNAIAPGGINTPGVAAMQSAAPQADAEMLKKQTEAFMSKIPMHRMGEPDEIGKVALFLASDMSSYMTGEQVVVDGGVLLS</sequence>
<dbReference type="PANTHER" id="PTHR42879:SF2">
    <property type="entry name" value="3-OXOACYL-[ACYL-CARRIER-PROTEIN] REDUCTASE FABG"/>
    <property type="match status" value="1"/>
</dbReference>
<dbReference type="Pfam" id="PF13561">
    <property type="entry name" value="adh_short_C2"/>
    <property type="match status" value="1"/>
</dbReference>
<name>A0A1F5EAY9_9BACT</name>
<gene>
    <name evidence="2" type="ORF">A3A71_00060</name>
</gene>
<dbReference type="EMBL" id="MEZX01000002">
    <property type="protein sequence ID" value="OGD64446.1"/>
    <property type="molecule type" value="Genomic_DNA"/>
</dbReference>
<dbReference type="NCBIfam" id="NF005559">
    <property type="entry name" value="PRK07231.1"/>
    <property type="match status" value="1"/>
</dbReference>
<dbReference type="InterPro" id="IPR050259">
    <property type="entry name" value="SDR"/>
</dbReference>
<dbReference type="PANTHER" id="PTHR42879">
    <property type="entry name" value="3-OXOACYL-(ACYL-CARRIER-PROTEIN) REDUCTASE"/>
    <property type="match status" value="1"/>
</dbReference>
<dbReference type="FunFam" id="3.40.50.720:FF:000084">
    <property type="entry name" value="Short-chain dehydrogenase reductase"/>
    <property type="match status" value="1"/>
</dbReference>
<accession>A0A1F5EAY9</accession>
<evidence type="ECO:0000313" key="2">
    <source>
        <dbReference type="EMBL" id="OGD64446.1"/>
    </source>
</evidence>
<comment type="caution">
    <text evidence="2">The sequence shown here is derived from an EMBL/GenBank/DDBJ whole genome shotgun (WGS) entry which is preliminary data.</text>
</comment>
<evidence type="ECO:0000313" key="3">
    <source>
        <dbReference type="Proteomes" id="UP000177481"/>
    </source>
</evidence>
<reference evidence="2 3" key="1">
    <citation type="journal article" date="2016" name="Nat. Commun.">
        <title>Thousands of microbial genomes shed light on interconnected biogeochemical processes in an aquifer system.</title>
        <authorList>
            <person name="Anantharaman K."/>
            <person name="Brown C.T."/>
            <person name="Hug L.A."/>
            <person name="Sharon I."/>
            <person name="Castelle C.J."/>
            <person name="Probst A.J."/>
            <person name="Thomas B.C."/>
            <person name="Singh A."/>
            <person name="Wilkins M.J."/>
            <person name="Karaoz U."/>
            <person name="Brodie E.L."/>
            <person name="Williams K.H."/>
            <person name="Hubbard S.S."/>
            <person name="Banfield J.F."/>
        </authorList>
    </citation>
    <scope>NUCLEOTIDE SEQUENCE [LARGE SCALE GENOMIC DNA]</scope>
</reference>
<dbReference type="AlphaFoldDB" id="A0A1F5EAY9"/>
<dbReference type="Gene3D" id="3.40.50.720">
    <property type="entry name" value="NAD(P)-binding Rossmann-like Domain"/>
    <property type="match status" value="1"/>
</dbReference>
<dbReference type="PRINTS" id="PR00081">
    <property type="entry name" value="GDHRDH"/>
</dbReference>
<dbReference type="STRING" id="1797471.A3A71_00060"/>
<proteinExistence type="inferred from homology"/>
<dbReference type="SUPFAM" id="SSF51735">
    <property type="entry name" value="NAD(P)-binding Rossmann-fold domains"/>
    <property type="match status" value="1"/>
</dbReference>